<protein>
    <recommendedName>
        <fullName evidence="1">ParE-like toxin domain-containing protein</fullName>
    </recommendedName>
</protein>
<dbReference type="Proteomes" id="UP000253687">
    <property type="component" value="Unassembled WGS sequence"/>
</dbReference>
<accession>A0A1V3VRK9</accession>
<dbReference type="InterPro" id="IPR056925">
    <property type="entry name" value="ParE-like"/>
</dbReference>
<dbReference type="RefSeq" id="WP_077581266.1">
    <property type="nucleotide sequence ID" value="NZ_JABEPS010000036.1"/>
</dbReference>
<gene>
    <name evidence="2" type="ORF">BMT91_26515</name>
    <name evidence="3" type="ORF">DTL43_00600</name>
</gene>
<organism evidence="3 5">
    <name type="scientific">Escherichia coli</name>
    <dbReference type="NCBI Taxonomy" id="562"/>
    <lineage>
        <taxon>Bacteria</taxon>
        <taxon>Pseudomonadati</taxon>
        <taxon>Pseudomonadota</taxon>
        <taxon>Gammaproteobacteria</taxon>
        <taxon>Enterobacterales</taxon>
        <taxon>Enterobacteriaceae</taxon>
        <taxon>Escherichia</taxon>
    </lineage>
</organism>
<evidence type="ECO:0000313" key="4">
    <source>
        <dbReference type="Proteomes" id="UP000188855"/>
    </source>
</evidence>
<dbReference type="AlphaFoldDB" id="A0A1V3VRK9"/>
<comment type="caution">
    <text evidence="3">The sequence shown here is derived from an EMBL/GenBank/DDBJ whole genome shotgun (WGS) entry which is preliminary data.</text>
</comment>
<dbReference type="Pfam" id="PF24732">
    <property type="entry name" value="ParE_like"/>
    <property type="match status" value="1"/>
</dbReference>
<evidence type="ECO:0000313" key="3">
    <source>
        <dbReference type="EMBL" id="RDA44233.1"/>
    </source>
</evidence>
<evidence type="ECO:0000259" key="1">
    <source>
        <dbReference type="Pfam" id="PF24732"/>
    </source>
</evidence>
<reference evidence="2 4" key="1">
    <citation type="submission" date="2016-10" db="EMBL/GenBank/DDBJ databases">
        <title>Whole genome sequences of antibiotic resistant commensal Escherichia coli from healthy Australian adults.</title>
        <authorList>
            <person name="Moran R.A."/>
            <person name="Anantham S."/>
            <person name="Nigro S.J."/>
            <person name="Holt K.E."/>
            <person name="Hall R.M."/>
        </authorList>
    </citation>
    <scope>NUCLEOTIDE SEQUENCE [LARGE SCALE GENOMIC DNA]</scope>
    <source>
        <strain evidence="2 4">2.3-R4</strain>
    </source>
</reference>
<dbReference type="EMBL" id="MPAF01000154">
    <property type="protein sequence ID" value="OOK21315.1"/>
    <property type="molecule type" value="Genomic_DNA"/>
</dbReference>
<reference evidence="3 5" key="2">
    <citation type="submission" date="2018-07" db="EMBL/GenBank/DDBJ databases">
        <title>Whole Genome Sequence Analysis of Avian Pathogenic E. coli - An Australian Perspective.</title>
        <authorList>
            <person name="Cummins M.L."/>
            <person name="Reid C.J."/>
            <person name="Roy Chowdhury P."/>
            <person name="Bushell R."/>
            <person name="Esbert N."/>
            <person name="Tivendale K.A."/>
            <person name="Noormohammadi A.H."/>
            <person name="Islam S."/>
            <person name="Marenda M.S."/>
            <person name="Browning G.F."/>
            <person name="Markham P.F."/>
            <person name="Djordjevic S.P."/>
        </authorList>
    </citation>
    <scope>NUCLEOTIDE SEQUENCE [LARGE SCALE GENOMIC DNA]</scope>
    <source>
        <strain evidence="3 5">AVC211</strain>
    </source>
</reference>
<feature type="domain" description="ParE-like toxin" evidence="1">
    <location>
        <begin position="17"/>
        <end position="73"/>
    </location>
</feature>
<evidence type="ECO:0000313" key="5">
    <source>
        <dbReference type="Proteomes" id="UP000253687"/>
    </source>
</evidence>
<dbReference type="EMBL" id="QOGZ01000001">
    <property type="protein sequence ID" value="RDA44233.1"/>
    <property type="molecule type" value="Genomic_DNA"/>
</dbReference>
<dbReference type="Proteomes" id="UP000188855">
    <property type="component" value="Unassembled WGS sequence"/>
</dbReference>
<proteinExistence type="predicted"/>
<name>A0A1V3VRK9_ECOLX</name>
<evidence type="ECO:0000313" key="2">
    <source>
        <dbReference type="EMBL" id="OOK21315.1"/>
    </source>
</evidence>
<sequence length="79" mass="9524">MNLTPELILPRHIPPARICARAREYLTAWAWGELRASCIQPHRRLVIRITPRWRLLSRDSGQRWHLMTHETYNTARRKK</sequence>